<name>A0A9N9CD05_9GLOM</name>
<proteinExistence type="predicted"/>
<organism evidence="2 3">
    <name type="scientific">Acaulospora morrowiae</name>
    <dbReference type="NCBI Taxonomy" id="94023"/>
    <lineage>
        <taxon>Eukaryota</taxon>
        <taxon>Fungi</taxon>
        <taxon>Fungi incertae sedis</taxon>
        <taxon>Mucoromycota</taxon>
        <taxon>Glomeromycotina</taxon>
        <taxon>Glomeromycetes</taxon>
        <taxon>Diversisporales</taxon>
        <taxon>Acaulosporaceae</taxon>
        <taxon>Acaulospora</taxon>
    </lineage>
</organism>
<feature type="non-terminal residue" evidence="2">
    <location>
        <position position="331"/>
    </location>
</feature>
<reference evidence="2" key="1">
    <citation type="submission" date="2021-06" db="EMBL/GenBank/DDBJ databases">
        <authorList>
            <person name="Kallberg Y."/>
            <person name="Tangrot J."/>
            <person name="Rosling A."/>
        </authorList>
    </citation>
    <scope>NUCLEOTIDE SEQUENCE</scope>
    <source>
        <strain evidence="2">CL551</strain>
    </source>
</reference>
<dbReference type="AlphaFoldDB" id="A0A9N9CD05"/>
<dbReference type="Proteomes" id="UP000789342">
    <property type="component" value="Unassembled WGS sequence"/>
</dbReference>
<accession>A0A9N9CD05</accession>
<comment type="caution">
    <text evidence="2">The sequence shown here is derived from an EMBL/GenBank/DDBJ whole genome shotgun (WGS) entry which is preliminary data.</text>
</comment>
<evidence type="ECO:0000313" key="3">
    <source>
        <dbReference type="Proteomes" id="UP000789342"/>
    </source>
</evidence>
<dbReference type="EMBL" id="CAJVPV010005879">
    <property type="protein sequence ID" value="CAG8597427.1"/>
    <property type="molecule type" value="Genomic_DNA"/>
</dbReference>
<feature type="region of interest" description="Disordered" evidence="1">
    <location>
        <begin position="1"/>
        <end position="25"/>
    </location>
</feature>
<feature type="compositionally biased region" description="Low complexity" evidence="1">
    <location>
        <begin position="14"/>
        <end position="25"/>
    </location>
</feature>
<dbReference type="OrthoDB" id="2436307at2759"/>
<keyword evidence="3" id="KW-1185">Reference proteome</keyword>
<evidence type="ECO:0000313" key="2">
    <source>
        <dbReference type="EMBL" id="CAG8597427.1"/>
    </source>
</evidence>
<gene>
    <name evidence="2" type="ORF">AMORRO_LOCUS7629</name>
</gene>
<evidence type="ECO:0000256" key="1">
    <source>
        <dbReference type="SAM" id="MobiDB-lite"/>
    </source>
</evidence>
<sequence>QSGFGSGSGQLNHQPSPLQVQSSQSAYGCGFPNLGFGSGQSNYQPSTSTFSQDQSVYGQSNYQPYFQGFGSGSNDQTYSSTFSEVRPSYGGGFQGGFGSQSISTTDAQKQPPQSAFGFMFNSGFGVSRSESAVQNLKVPPPGGLPPIGFGSASNNRPSNILFGSPASHNVTVPGVISQSVAIESFGSFSPDNRVLINEDGNASENHIISDIDLLYKFLRLQSFDGKFLPTEEFYSYFDFGDRSDADCSLREFGIKHNIDEVAWTTSVAIKYLEIVIGEKYQAESEMCREKAERALKKIIGEGEENEKIIEIAQEWVSKWFLKGNTNVTKAC</sequence>
<protein>
    <submittedName>
        <fullName evidence="2">1916_t:CDS:1</fullName>
    </submittedName>
</protein>